<evidence type="ECO:0000256" key="18">
    <source>
        <dbReference type="PIRSR" id="PIRSR006769-3"/>
    </source>
</evidence>
<feature type="binding site" evidence="17">
    <location>
        <position position="148"/>
    </location>
    <ligand>
        <name>NADP(+)</name>
        <dbReference type="ChEBI" id="CHEBI:58349"/>
    </ligand>
</feature>
<evidence type="ECO:0000256" key="16">
    <source>
        <dbReference type="PIRSR" id="PIRSR006769-1"/>
    </source>
</evidence>
<evidence type="ECO:0000256" key="15">
    <source>
        <dbReference type="PIRNR" id="PIRNR006769"/>
    </source>
</evidence>
<evidence type="ECO:0000256" key="17">
    <source>
        <dbReference type="PIRSR" id="PIRSR006769-2"/>
    </source>
</evidence>
<evidence type="ECO:0000256" key="10">
    <source>
        <dbReference type="ARBA" id="ARBA00022857"/>
    </source>
</evidence>
<evidence type="ECO:0000256" key="1">
    <source>
        <dbReference type="ARBA" id="ARBA00002151"/>
    </source>
</evidence>
<evidence type="ECO:0000313" key="20">
    <source>
        <dbReference type="EMBL" id="RDY23822.1"/>
    </source>
</evidence>
<dbReference type="GO" id="GO:0008270">
    <property type="term" value="F:zinc ion binding"/>
    <property type="evidence" value="ECO:0007669"/>
    <property type="project" value="InterPro"/>
</dbReference>
<keyword evidence="6 15" id="KW-0686">Riboflavin biosynthesis</keyword>
<evidence type="ECO:0000256" key="5">
    <source>
        <dbReference type="ARBA" id="ARBA00007417"/>
    </source>
</evidence>
<dbReference type="InterPro" id="IPR016193">
    <property type="entry name" value="Cytidine_deaminase-like"/>
</dbReference>
<dbReference type="GO" id="GO:0009231">
    <property type="term" value="P:riboflavin biosynthetic process"/>
    <property type="evidence" value="ECO:0007669"/>
    <property type="project" value="UniProtKB-UniPathway"/>
</dbReference>
<feature type="binding site" evidence="18">
    <location>
        <position position="44"/>
    </location>
    <ligand>
        <name>Zn(2+)</name>
        <dbReference type="ChEBI" id="CHEBI:29105"/>
        <note>catalytic</note>
    </ligand>
</feature>
<evidence type="ECO:0000256" key="4">
    <source>
        <dbReference type="ARBA" id="ARBA00005259"/>
    </source>
</evidence>
<feature type="domain" description="CMP/dCMP-type deaminase" evidence="19">
    <location>
        <begin position="1"/>
        <end position="117"/>
    </location>
</feature>
<dbReference type="AlphaFoldDB" id="A0A371ITK7"/>
<sequence>MKKALKLAKLGNGFVSPNPLVGCIIVKNNKIIATGYHQKFGENHAEVNAIKNCTENLEGSTLYVNLEPCCHYGKTPPCVDIIIKNKIKKVVISTLDPNPLVSGCGVKKLRDNNIDVEIGILAEEALKLNEVFFHYIKTNKPLCIVKSAISLDGKIATKYNESKWISNEKSRNLTHQYRHKYQSIMVGINTVINDNPLLTCRLSKNVSHPIRLIIDTNLKIPITSNVVKDKSSKTIIFTCNNDTSKINILTRECVDIIICPIKDNKVDLDFVIKKLGDLNISSVLVEGGGNLNFSLFKSNLVDKLKLFICPKIIGGIKSPSFVSGDGIDKLCDATNLFIYNIKSIENDILVEADVLKEV</sequence>
<dbReference type="InterPro" id="IPR050765">
    <property type="entry name" value="Riboflavin_Biosynth_HTPR"/>
</dbReference>
<comment type="caution">
    <text evidence="20">The sequence shown here is derived from an EMBL/GenBank/DDBJ whole genome shotgun (WGS) entry which is preliminary data.</text>
</comment>
<dbReference type="InterPro" id="IPR024072">
    <property type="entry name" value="DHFR-like_dom_sf"/>
</dbReference>
<name>A0A371ITK7_9FIRM</name>
<keyword evidence="10 15" id="KW-0521">NADP</keyword>
<accession>A0A371ITK7</accession>
<dbReference type="PIRSF" id="PIRSF006769">
    <property type="entry name" value="RibD"/>
    <property type="match status" value="1"/>
</dbReference>
<dbReference type="InterPro" id="IPR004794">
    <property type="entry name" value="Eubact_RibD"/>
</dbReference>
<dbReference type="UniPathway" id="UPA00275">
    <property type="reaction ID" value="UER00401"/>
</dbReference>
<feature type="binding site" evidence="17">
    <location>
        <position position="286"/>
    </location>
    <ligand>
        <name>substrate</name>
    </ligand>
</feature>
<dbReference type="InterPro" id="IPR011549">
    <property type="entry name" value="RibD_C"/>
</dbReference>
<dbReference type="CDD" id="cd01284">
    <property type="entry name" value="Riboflavin_deaminase-reductase"/>
    <property type="match status" value="1"/>
</dbReference>
<dbReference type="InterPro" id="IPR002125">
    <property type="entry name" value="CMP_dCMP_dom"/>
</dbReference>
<comment type="cofactor">
    <cofactor evidence="15 18">
        <name>Zn(2+)</name>
        <dbReference type="ChEBI" id="CHEBI:29105"/>
    </cofactor>
    <text evidence="15 18">Binds 1 zinc ion.</text>
</comment>
<comment type="pathway">
    <text evidence="2 15">Cofactor biosynthesis; riboflavin biosynthesis; 5-amino-6-(D-ribitylamino)uracil from GTP: step 2/4.</text>
</comment>
<evidence type="ECO:0000256" key="8">
    <source>
        <dbReference type="ARBA" id="ARBA00022801"/>
    </source>
</evidence>
<feature type="binding site" evidence="17">
    <location>
        <position position="178"/>
    </location>
    <ligand>
        <name>substrate</name>
    </ligand>
</feature>
<comment type="function">
    <text evidence="1 15">Converts 2,5-diamino-6-(ribosylamino)-4(3h)-pyrimidinone 5'-phosphate into 5-amino-6-(ribosylamino)-2,4(1h,3h)-pyrimidinedione 5'-phosphate.</text>
</comment>
<keyword evidence="7 15" id="KW-0479">Metal-binding</keyword>
<dbReference type="SUPFAM" id="SSF53597">
    <property type="entry name" value="Dihydrofolate reductase-like"/>
    <property type="match status" value="1"/>
</dbReference>
<dbReference type="GO" id="GO:0050661">
    <property type="term" value="F:NADP binding"/>
    <property type="evidence" value="ECO:0007669"/>
    <property type="project" value="InterPro"/>
</dbReference>
<evidence type="ECO:0000256" key="13">
    <source>
        <dbReference type="ARBA" id="ARBA00049861"/>
    </source>
</evidence>
<feature type="binding site" evidence="17">
    <location>
        <position position="194"/>
    </location>
    <ligand>
        <name>NADP(+)</name>
        <dbReference type="ChEBI" id="CHEBI:58349"/>
    </ligand>
</feature>
<protein>
    <recommendedName>
        <fullName evidence="15">Riboflavin biosynthesis protein RibD</fullName>
    </recommendedName>
    <domain>
        <recommendedName>
            <fullName evidence="15">Diaminohydroxyphosphoribosylaminopyrimidine deaminase</fullName>
            <shortName evidence="15">DRAP deaminase</shortName>
            <ecNumber evidence="15">3.5.4.26</ecNumber>
        </recommendedName>
        <alternativeName>
            <fullName evidence="15">Riboflavin-specific deaminase</fullName>
        </alternativeName>
    </domain>
    <domain>
        <recommendedName>
            <fullName evidence="15">5-amino-6-(5-phosphoribosylamino)uracil reductase</fullName>
            <ecNumber evidence="15">1.1.1.193</ecNumber>
        </recommendedName>
        <alternativeName>
            <fullName evidence="15">HTP reductase</fullName>
        </alternativeName>
    </domain>
</protein>
<dbReference type="Pfam" id="PF00383">
    <property type="entry name" value="dCMP_cyt_deam_1"/>
    <property type="match status" value="1"/>
</dbReference>
<keyword evidence="9 15" id="KW-0862">Zinc</keyword>
<keyword evidence="12" id="KW-0511">Multifunctional enzyme</keyword>
<comment type="similarity">
    <text evidence="4 15">In the N-terminal section; belongs to the cytidine and deoxycytidylate deaminase family.</text>
</comment>
<dbReference type="FunFam" id="3.40.140.10:FF:000025">
    <property type="entry name" value="Riboflavin biosynthesis protein RibD"/>
    <property type="match status" value="1"/>
</dbReference>
<evidence type="ECO:0000256" key="11">
    <source>
        <dbReference type="ARBA" id="ARBA00023002"/>
    </source>
</evidence>
<feature type="binding site" evidence="17">
    <location>
        <position position="190"/>
    </location>
    <ligand>
        <name>NADP(+)</name>
        <dbReference type="ChEBI" id="CHEBI:58349"/>
    </ligand>
</feature>
<keyword evidence="21" id="KW-1185">Reference proteome</keyword>
<dbReference type="GO" id="GO:0008703">
    <property type="term" value="F:5-amino-6-(5-phosphoribosylamino)uracil reductase activity"/>
    <property type="evidence" value="ECO:0007669"/>
    <property type="project" value="UniProtKB-EC"/>
</dbReference>
<dbReference type="NCBIfam" id="TIGR00326">
    <property type="entry name" value="eubact_ribD"/>
    <property type="match status" value="1"/>
</dbReference>
<dbReference type="PANTHER" id="PTHR38011:SF7">
    <property type="entry name" value="2,5-DIAMINO-6-RIBOSYLAMINO-4(3H)-PYRIMIDINONE 5'-PHOSPHATE REDUCTASE"/>
    <property type="match status" value="1"/>
</dbReference>
<feature type="binding site" evidence="17">
    <location>
        <position position="216"/>
    </location>
    <ligand>
        <name>NADP(+)</name>
        <dbReference type="ChEBI" id="CHEBI:58349"/>
    </ligand>
</feature>
<evidence type="ECO:0000256" key="9">
    <source>
        <dbReference type="ARBA" id="ARBA00022833"/>
    </source>
</evidence>
<dbReference type="EMBL" id="NOJZ02000008">
    <property type="protein sequence ID" value="RDY23822.1"/>
    <property type="molecule type" value="Genomic_DNA"/>
</dbReference>
<dbReference type="Pfam" id="PF01872">
    <property type="entry name" value="RibD_C"/>
    <property type="match status" value="1"/>
</dbReference>
<feature type="binding site" evidence="17">
    <location>
        <position position="164"/>
    </location>
    <ligand>
        <name>NADP(+)</name>
        <dbReference type="ChEBI" id="CHEBI:58349"/>
    </ligand>
</feature>
<feature type="binding site" evidence="17">
    <location>
        <position position="198"/>
    </location>
    <ligand>
        <name>substrate</name>
    </ligand>
</feature>
<reference evidence="20 21" key="1">
    <citation type="journal article" date="2017" name="Genome Announc.">
        <title>Draft Genome Sequence of Romboutsia maritimum sp. nov. Strain CCRI-22766(T), Isolated from Coastal Estuarine Mud.</title>
        <authorList>
            <person name="Maheux A.F."/>
            <person name="Boudreau D.K."/>
            <person name="Berube E."/>
            <person name="Boissinot M."/>
            <person name="Raymond F."/>
            <person name="Brodeur S."/>
            <person name="Corbeil J."/>
            <person name="Brightwell G."/>
            <person name="Broda D."/>
            <person name="Omar R.F."/>
            <person name="Bergeron M.G."/>
        </authorList>
    </citation>
    <scope>NUCLEOTIDE SEQUENCE [LARGE SCALE GENOMIC DNA]</scope>
    <source>
        <strain evidence="20 21">CCRI-22766</strain>
    </source>
</reference>
<dbReference type="EC" id="3.5.4.26" evidence="15"/>
<feature type="binding site" evidence="18">
    <location>
        <position position="78"/>
    </location>
    <ligand>
        <name>Zn(2+)</name>
        <dbReference type="ChEBI" id="CHEBI:29105"/>
        <note>catalytic</note>
    </ligand>
</feature>
<feature type="binding site" evidence="17">
    <location>
        <begin position="288"/>
        <end position="294"/>
    </location>
    <ligand>
        <name>NADP(+)</name>
        <dbReference type="ChEBI" id="CHEBI:58349"/>
    </ligand>
</feature>
<keyword evidence="8 15" id="KW-0378">Hydrolase</keyword>
<evidence type="ECO:0000256" key="14">
    <source>
        <dbReference type="ARBA" id="ARBA00049886"/>
    </source>
</evidence>
<dbReference type="Proteomes" id="UP000243494">
    <property type="component" value="Unassembled WGS sequence"/>
</dbReference>
<keyword evidence="11 15" id="KW-0560">Oxidoreductase</keyword>
<dbReference type="Gene3D" id="3.40.140.10">
    <property type="entry name" value="Cytidine Deaminase, domain 2"/>
    <property type="match status" value="1"/>
</dbReference>
<comment type="pathway">
    <text evidence="3 15">Cofactor biosynthesis; riboflavin biosynthesis; 5-amino-6-(D-ribitylamino)uracil from GTP: step 3/4.</text>
</comment>
<evidence type="ECO:0000256" key="7">
    <source>
        <dbReference type="ARBA" id="ARBA00022723"/>
    </source>
</evidence>
<gene>
    <name evidence="20" type="primary">ribD</name>
    <name evidence="20" type="ORF">CHF27_006385</name>
</gene>
<dbReference type="EC" id="1.1.1.193" evidence="15"/>
<dbReference type="SUPFAM" id="SSF53927">
    <property type="entry name" value="Cytidine deaminase-like"/>
    <property type="match status" value="1"/>
</dbReference>
<evidence type="ECO:0000256" key="3">
    <source>
        <dbReference type="ARBA" id="ARBA00004910"/>
    </source>
</evidence>
<feature type="binding site" evidence="17">
    <location>
        <position position="162"/>
    </location>
    <ligand>
        <name>substrate</name>
    </ligand>
</feature>
<dbReference type="InterPro" id="IPR016192">
    <property type="entry name" value="APOBEC/CMP_deaminase_Zn-bd"/>
</dbReference>
<dbReference type="InterPro" id="IPR002734">
    <property type="entry name" value="RibDG_C"/>
</dbReference>
<dbReference type="NCBIfam" id="TIGR00227">
    <property type="entry name" value="ribD_Cterm"/>
    <property type="match status" value="1"/>
</dbReference>
<organism evidence="20 21">
    <name type="scientific">Romboutsia maritimum</name>
    <dbReference type="NCBI Taxonomy" id="2020948"/>
    <lineage>
        <taxon>Bacteria</taxon>
        <taxon>Bacillati</taxon>
        <taxon>Bacillota</taxon>
        <taxon>Clostridia</taxon>
        <taxon>Peptostreptococcales</taxon>
        <taxon>Peptostreptococcaceae</taxon>
        <taxon>Romboutsia</taxon>
    </lineage>
</organism>
<feature type="binding site" evidence="18">
    <location>
        <position position="69"/>
    </location>
    <ligand>
        <name>Zn(2+)</name>
        <dbReference type="ChEBI" id="CHEBI:29105"/>
        <note>catalytic</note>
    </ligand>
</feature>
<feature type="active site" description="Proton donor" evidence="16">
    <location>
        <position position="46"/>
    </location>
</feature>
<feature type="binding site" evidence="17">
    <location>
        <position position="201"/>
    </location>
    <ligand>
        <name>substrate</name>
    </ligand>
</feature>
<proteinExistence type="inferred from homology"/>
<evidence type="ECO:0000256" key="2">
    <source>
        <dbReference type="ARBA" id="ARBA00004882"/>
    </source>
</evidence>
<dbReference type="GO" id="GO:0008835">
    <property type="term" value="F:diaminohydroxyphosphoribosylaminopyrimidine deaminase activity"/>
    <property type="evidence" value="ECO:0007669"/>
    <property type="project" value="UniProtKB-EC"/>
</dbReference>
<evidence type="ECO:0000259" key="19">
    <source>
        <dbReference type="PROSITE" id="PS51747"/>
    </source>
</evidence>
<dbReference type="PANTHER" id="PTHR38011">
    <property type="entry name" value="DIHYDROFOLATE REDUCTASE FAMILY PROTEIN (AFU_ORTHOLOGUE AFUA_8G06820)"/>
    <property type="match status" value="1"/>
</dbReference>
<comment type="similarity">
    <text evidence="5 15">In the C-terminal section; belongs to the HTP reductase family.</text>
</comment>
<comment type="catalytic activity">
    <reaction evidence="13 15">
        <text>5-amino-6-(5-phospho-D-ribitylamino)uracil + NADP(+) = 5-amino-6-(5-phospho-D-ribosylamino)uracil + NADPH + H(+)</text>
        <dbReference type="Rhea" id="RHEA:17845"/>
        <dbReference type="ChEBI" id="CHEBI:15378"/>
        <dbReference type="ChEBI" id="CHEBI:57783"/>
        <dbReference type="ChEBI" id="CHEBI:58349"/>
        <dbReference type="ChEBI" id="CHEBI:58421"/>
        <dbReference type="ChEBI" id="CHEBI:58453"/>
        <dbReference type="EC" id="1.1.1.193"/>
    </reaction>
</comment>
<dbReference type="PROSITE" id="PS51747">
    <property type="entry name" value="CYT_DCMP_DEAMINASES_2"/>
    <property type="match status" value="1"/>
</dbReference>
<dbReference type="OrthoDB" id="9800865at2"/>
<dbReference type="PROSITE" id="PS00903">
    <property type="entry name" value="CYT_DCMP_DEAMINASES_1"/>
    <property type="match status" value="1"/>
</dbReference>
<evidence type="ECO:0000313" key="21">
    <source>
        <dbReference type="Proteomes" id="UP000243494"/>
    </source>
</evidence>
<evidence type="ECO:0000256" key="6">
    <source>
        <dbReference type="ARBA" id="ARBA00022619"/>
    </source>
</evidence>
<dbReference type="Gene3D" id="3.40.430.10">
    <property type="entry name" value="Dihydrofolate Reductase, subunit A"/>
    <property type="match status" value="1"/>
</dbReference>
<evidence type="ECO:0000256" key="12">
    <source>
        <dbReference type="ARBA" id="ARBA00023268"/>
    </source>
</evidence>
<comment type="catalytic activity">
    <reaction evidence="14 15">
        <text>2,5-diamino-6-hydroxy-4-(5-phosphoribosylamino)-pyrimidine + H2O + H(+) = 5-amino-6-(5-phospho-D-ribosylamino)uracil + NH4(+)</text>
        <dbReference type="Rhea" id="RHEA:21868"/>
        <dbReference type="ChEBI" id="CHEBI:15377"/>
        <dbReference type="ChEBI" id="CHEBI:15378"/>
        <dbReference type="ChEBI" id="CHEBI:28938"/>
        <dbReference type="ChEBI" id="CHEBI:58453"/>
        <dbReference type="ChEBI" id="CHEBI:58614"/>
        <dbReference type="EC" id="3.5.4.26"/>
    </reaction>
</comment>